<dbReference type="HOGENOM" id="CLU_560121_0_0_6"/>
<gene>
    <name evidence="3" type="ORF">THII_3150</name>
</gene>
<dbReference type="STRING" id="40754.THII_3150"/>
<keyword evidence="1" id="KW-0812">Transmembrane</keyword>
<accession>A0A090AN27</accession>
<protein>
    <recommendedName>
        <fullName evidence="2">CHASE2 domain-containing protein</fullName>
    </recommendedName>
</protein>
<dbReference type="Proteomes" id="UP000031623">
    <property type="component" value="Chromosome"/>
</dbReference>
<name>A0A090AN27_9GAMM</name>
<evidence type="ECO:0000313" key="3">
    <source>
        <dbReference type="EMBL" id="BAP57447.1"/>
    </source>
</evidence>
<dbReference type="EMBL" id="AP014633">
    <property type="protein sequence ID" value="BAP57447.1"/>
    <property type="molecule type" value="Genomic_DNA"/>
</dbReference>
<dbReference type="SMART" id="SM01080">
    <property type="entry name" value="CHASE2"/>
    <property type="match status" value="1"/>
</dbReference>
<dbReference type="AlphaFoldDB" id="A0A090AN27"/>
<feature type="transmembrane region" description="Helical" evidence="1">
    <location>
        <begin position="16"/>
        <end position="37"/>
    </location>
</feature>
<dbReference type="InterPro" id="IPR007890">
    <property type="entry name" value="CHASE2"/>
</dbReference>
<evidence type="ECO:0000259" key="2">
    <source>
        <dbReference type="SMART" id="SM01080"/>
    </source>
</evidence>
<keyword evidence="4" id="KW-1185">Reference proteome</keyword>
<organism evidence="3 4">
    <name type="scientific">Thioploca ingrica</name>
    <dbReference type="NCBI Taxonomy" id="40754"/>
    <lineage>
        <taxon>Bacteria</taxon>
        <taxon>Pseudomonadati</taxon>
        <taxon>Pseudomonadota</taxon>
        <taxon>Gammaproteobacteria</taxon>
        <taxon>Thiotrichales</taxon>
        <taxon>Thiotrichaceae</taxon>
        <taxon>Thioploca</taxon>
    </lineage>
</organism>
<dbReference type="Pfam" id="PF05226">
    <property type="entry name" value="CHASE2"/>
    <property type="match status" value="1"/>
</dbReference>
<evidence type="ECO:0000313" key="4">
    <source>
        <dbReference type="Proteomes" id="UP000031623"/>
    </source>
</evidence>
<evidence type="ECO:0000256" key="1">
    <source>
        <dbReference type="SAM" id="Phobius"/>
    </source>
</evidence>
<keyword evidence="1" id="KW-0472">Membrane</keyword>
<sequence>MITYLLTQPLPSKKSLVIQLLLNFIIATVVLLALPHAENIFWFQRFKDSVLDRRISWQISIEPRLADGRKMQPLAFIEIDDRTYRQWGSPLITPREQLRSLIEQAKRGGANVIVIDIDLTRLSDGCFHEPEHSPLCSPQQLNADIALGLYLQQLNEEFYELNQYDTPIILLNRTYRKPLDSDGYLKTEAFWEKPYSFLEGYLKEEQNVFWSASFLEPDNDQVQRRWPLVALACEEHHLTAVPSLPLLAAMAQLYSCKDSTRQAAYLIRDLKRRLNEWAHALPCDPQRGLTIPQLCQTITCPNLTVTLPTKAGVSDKVHLIDLATGSAKERIIYRFVPAKTQPRLIDSYRALTVLEKGITVDQQIVLIGNTHEESQANYAIPFRYQPVASSYVIANAIDTLLRFGQFQPPSLLYKISLLSGMVLLLTLTLSYYRFPIALILSIFCVGILFWIEGQLVHDDIDVDIVCWLILIVQFAPIFKAAVEKASD</sequence>
<reference evidence="3 4" key="1">
    <citation type="journal article" date="2014" name="ISME J.">
        <title>Ecophysiology of Thioploca ingrica as revealed by the complete genome sequence supplemented with proteomic evidence.</title>
        <authorList>
            <person name="Kojima H."/>
            <person name="Ogura Y."/>
            <person name="Yamamoto N."/>
            <person name="Togashi T."/>
            <person name="Mori H."/>
            <person name="Watanabe T."/>
            <person name="Nemoto F."/>
            <person name="Kurokawa K."/>
            <person name="Hayashi T."/>
            <person name="Fukui M."/>
        </authorList>
    </citation>
    <scope>NUCLEOTIDE SEQUENCE [LARGE SCALE GENOMIC DNA]</scope>
</reference>
<feature type="transmembrane region" description="Helical" evidence="1">
    <location>
        <begin position="464"/>
        <end position="482"/>
    </location>
</feature>
<feature type="domain" description="CHASE2" evidence="2">
    <location>
        <begin position="43"/>
        <end position="428"/>
    </location>
</feature>
<keyword evidence="1" id="KW-1133">Transmembrane helix</keyword>
<dbReference type="OrthoDB" id="7061993at2"/>
<proteinExistence type="predicted"/>
<feature type="transmembrane region" description="Helical" evidence="1">
    <location>
        <begin position="434"/>
        <end position="452"/>
    </location>
</feature>
<dbReference type="KEGG" id="tig:THII_3150"/>